<evidence type="ECO:0000313" key="1">
    <source>
        <dbReference type="EMBL" id="CAG7983946.1"/>
    </source>
</evidence>
<dbReference type="OrthoDB" id="4226302at2759"/>
<proteinExistence type="predicted"/>
<reference evidence="1" key="1">
    <citation type="submission" date="2021-07" db="EMBL/GenBank/DDBJ databases">
        <authorList>
            <person name="Branca A.L. A."/>
        </authorList>
    </citation>
    <scope>NUCLEOTIDE SEQUENCE</scope>
</reference>
<comment type="caution">
    <text evidence="1">The sequence shown here is derived from an EMBL/GenBank/DDBJ whole genome shotgun (WGS) entry which is preliminary data.</text>
</comment>
<dbReference type="EMBL" id="CAJVOS010000010">
    <property type="protein sequence ID" value="CAG7983946.1"/>
    <property type="molecule type" value="Genomic_DNA"/>
</dbReference>
<accession>A0A9W4MN11</accession>
<sequence length="376" mass="43847">MDSTISPLSLLTMSAQRPLMDCIKPCPTASPLAHILLTTGFDHEFSLIHPPSHYADFIAQSITMAISHQKRINRISKPCAARRKLWTEALKEKLVQYAAKRQRLCIHFANGSKSRRNEALQEALYCTKSTEQATTINQMRKDIAQGVYIVTQYPPYFADKAAPIEEISPLDTCSIQPQTLTFWSDITYSQQRRYFKMVDAIIRHFEKETGQVASETMVLYAHYQMDTHIRRHIMRTESMLTMCRDKEDVIELRHWQWETAASDNTTHTQPFDPDWGVGWVIDPTNSVDQQYEEWKAGQSERERRLQDVRWLWARIQHERREQRKRTAVFSFRGVPFRTIRYDPPSEAPLTEEEITEIARSNGHIKALEELWGEAEC</sequence>
<organism evidence="1 2">
    <name type="scientific">Penicillium olsonii</name>
    <dbReference type="NCBI Taxonomy" id="99116"/>
    <lineage>
        <taxon>Eukaryota</taxon>
        <taxon>Fungi</taxon>
        <taxon>Dikarya</taxon>
        <taxon>Ascomycota</taxon>
        <taxon>Pezizomycotina</taxon>
        <taxon>Eurotiomycetes</taxon>
        <taxon>Eurotiomycetidae</taxon>
        <taxon>Eurotiales</taxon>
        <taxon>Aspergillaceae</taxon>
        <taxon>Penicillium</taxon>
    </lineage>
</organism>
<dbReference type="Proteomes" id="UP001153618">
    <property type="component" value="Unassembled WGS sequence"/>
</dbReference>
<dbReference type="AlphaFoldDB" id="A0A9W4MN11"/>
<keyword evidence="2" id="KW-1185">Reference proteome</keyword>
<name>A0A9W4MN11_PENOL</name>
<gene>
    <name evidence="1" type="ORF">POLS_LOCUS1383</name>
</gene>
<protein>
    <submittedName>
        <fullName evidence="1">Uncharacterized protein</fullName>
    </submittedName>
</protein>
<evidence type="ECO:0000313" key="2">
    <source>
        <dbReference type="Proteomes" id="UP001153618"/>
    </source>
</evidence>